<dbReference type="Gene3D" id="3.30.1490.70">
    <property type="match status" value="1"/>
</dbReference>
<dbReference type="EMBL" id="JARPTC010000025">
    <property type="protein sequence ID" value="MDO7788799.1"/>
    <property type="molecule type" value="Genomic_DNA"/>
</dbReference>
<accession>A0AAW7ZHL5</accession>
<dbReference type="InterPro" id="IPR050191">
    <property type="entry name" value="ATP-dep_DNA_ligase"/>
</dbReference>
<comment type="caution">
    <text evidence="4">The sequence shown here is derived from an EMBL/GenBank/DDBJ whole genome shotgun (WGS) entry which is preliminary data.</text>
</comment>
<dbReference type="Gene3D" id="3.30.470.30">
    <property type="entry name" value="DNA ligase/mRNA capping enzyme"/>
    <property type="match status" value="1"/>
</dbReference>
<dbReference type="GO" id="GO:0006281">
    <property type="term" value="P:DNA repair"/>
    <property type="evidence" value="ECO:0007669"/>
    <property type="project" value="InterPro"/>
</dbReference>
<evidence type="ECO:0000256" key="2">
    <source>
        <dbReference type="ARBA" id="ARBA00022598"/>
    </source>
</evidence>
<dbReference type="AlphaFoldDB" id="A0AAW7ZHL5"/>
<dbReference type="PROSITE" id="PS00333">
    <property type="entry name" value="DNA_LIGASE_A2"/>
    <property type="match status" value="1"/>
</dbReference>
<dbReference type="GO" id="GO:0005524">
    <property type="term" value="F:ATP binding"/>
    <property type="evidence" value="ECO:0007669"/>
    <property type="project" value="InterPro"/>
</dbReference>
<feature type="domain" description="ATP-dependent DNA ligase family profile" evidence="3">
    <location>
        <begin position="10"/>
        <end position="184"/>
    </location>
</feature>
<comment type="similarity">
    <text evidence="1">Belongs to the ATP-dependent DNA ligase family.</text>
</comment>
<dbReference type="PANTHER" id="PTHR45674:SF4">
    <property type="entry name" value="DNA LIGASE 1"/>
    <property type="match status" value="1"/>
</dbReference>
<sequence length="272" mass="31199">MLLEKVEIPFNSDDHIFEWKVDGVRCIMHYSQGNVRLQSKTGRECTAAFPELHNPLLNAKEAILDGEITVLTNGKPDFEGVMSRYLARPGRTSSLVEKRPAFYVVWDILWHDNQNLTGLPLLERKEILAGALEDSEHITKIDWIDGRGQLLWEAVTGNDLEGMVAKKKNSRYEHRRSSNWVKIKDYKEIVVNVLGYKPKDGYVLVGTDDRVQGHALGINKTERAALWEILSRYGKEDGLTIWLPKGIRGRVKFTTWTPAGNMRDCYWARFEV</sequence>
<keyword evidence="2" id="KW-0436">Ligase</keyword>
<evidence type="ECO:0000256" key="1">
    <source>
        <dbReference type="ARBA" id="ARBA00007572"/>
    </source>
</evidence>
<proteinExistence type="inferred from homology"/>
<name>A0AAW7ZHL5_9FIRM</name>
<evidence type="ECO:0000313" key="5">
    <source>
        <dbReference type="Proteomes" id="UP001172911"/>
    </source>
</evidence>
<protein>
    <recommendedName>
        <fullName evidence="3">ATP-dependent DNA ligase family profile domain-containing protein</fullName>
    </recommendedName>
</protein>
<evidence type="ECO:0000259" key="3">
    <source>
        <dbReference type="Pfam" id="PF01068"/>
    </source>
</evidence>
<reference evidence="4" key="1">
    <citation type="journal article" date="2023" name="J. Hazard. Mater.">
        <title>Anaerobic biodegradation of pyrene and benzo[a]pyrene by a new sulfate-reducing Desulforamulus aquiferis strain DSA.</title>
        <authorList>
            <person name="Zhang Z."/>
            <person name="Sun J."/>
            <person name="Gong X."/>
            <person name="Wang C."/>
            <person name="Wang H."/>
        </authorList>
    </citation>
    <scope>NUCLEOTIDE SEQUENCE</scope>
    <source>
        <strain evidence="4">DSA</strain>
    </source>
</reference>
<dbReference type="GO" id="GO:0003910">
    <property type="term" value="F:DNA ligase (ATP) activity"/>
    <property type="evidence" value="ECO:0007669"/>
    <property type="project" value="InterPro"/>
</dbReference>
<reference evidence="4" key="2">
    <citation type="submission" date="2023-03" db="EMBL/GenBank/DDBJ databases">
        <authorList>
            <person name="Zhang Z."/>
        </authorList>
    </citation>
    <scope>NUCLEOTIDE SEQUENCE</scope>
    <source>
        <strain evidence="4">DSA</strain>
    </source>
</reference>
<organism evidence="4 5">
    <name type="scientific">Desulforamulus aquiferis</name>
    <dbReference type="NCBI Taxonomy" id="1397668"/>
    <lineage>
        <taxon>Bacteria</taxon>
        <taxon>Bacillati</taxon>
        <taxon>Bacillota</taxon>
        <taxon>Clostridia</taxon>
        <taxon>Eubacteriales</taxon>
        <taxon>Peptococcaceae</taxon>
        <taxon>Desulforamulus</taxon>
    </lineage>
</organism>
<dbReference type="GO" id="GO:0006310">
    <property type="term" value="P:DNA recombination"/>
    <property type="evidence" value="ECO:0007669"/>
    <property type="project" value="InterPro"/>
</dbReference>
<keyword evidence="5" id="KW-1185">Reference proteome</keyword>
<dbReference type="CDD" id="cd07906">
    <property type="entry name" value="Adenylation_DNA_ligase_LigD_LigC"/>
    <property type="match status" value="1"/>
</dbReference>
<dbReference type="InterPro" id="IPR012310">
    <property type="entry name" value="DNA_ligase_ATP-dep_cent"/>
</dbReference>
<evidence type="ECO:0000313" key="4">
    <source>
        <dbReference type="EMBL" id="MDO7788799.1"/>
    </source>
</evidence>
<gene>
    <name evidence="4" type="ORF">P6N53_16360</name>
</gene>
<dbReference type="PANTHER" id="PTHR45674">
    <property type="entry name" value="DNA LIGASE 1/3 FAMILY MEMBER"/>
    <property type="match status" value="1"/>
</dbReference>
<dbReference type="Proteomes" id="UP001172911">
    <property type="component" value="Unassembled WGS sequence"/>
</dbReference>
<dbReference type="Pfam" id="PF01068">
    <property type="entry name" value="DNA_ligase_A_M"/>
    <property type="match status" value="1"/>
</dbReference>
<dbReference type="SUPFAM" id="SSF56091">
    <property type="entry name" value="DNA ligase/mRNA capping enzyme, catalytic domain"/>
    <property type="match status" value="1"/>
</dbReference>
<dbReference type="InterPro" id="IPR016059">
    <property type="entry name" value="DNA_ligase_ATP-dep_CS"/>
</dbReference>